<dbReference type="AlphaFoldDB" id="A0A644THT1"/>
<organism evidence="1">
    <name type="scientific">bioreactor metagenome</name>
    <dbReference type="NCBI Taxonomy" id="1076179"/>
    <lineage>
        <taxon>unclassified sequences</taxon>
        <taxon>metagenomes</taxon>
        <taxon>ecological metagenomes</taxon>
    </lineage>
</organism>
<proteinExistence type="predicted"/>
<dbReference type="EMBL" id="VSSQ01000032">
    <property type="protein sequence ID" value="MPL66473.1"/>
    <property type="molecule type" value="Genomic_DNA"/>
</dbReference>
<dbReference type="PROSITE" id="PS51257">
    <property type="entry name" value="PROKAR_LIPOPROTEIN"/>
    <property type="match status" value="1"/>
</dbReference>
<comment type="caution">
    <text evidence="1">The sequence shown here is derived from an EMBL/GenBank/DDBJ whole genome shotgun (WGS) entry which is preliminary data.</text>
</comment>
<gene>
    <name evidence="1" type="ORF">SDC9_12151</name>
</gene>
<evidence type="ECO:0008006" key="2">
    <source>
        <dbReference type="Google" id="ProtNLM"/>
    </source>
</evidence>
<sequence length="218" mass="23522">MRGKGVNSLYGKIMLALGFALLWSGCGISTTAYLYPPANLIVSGSQISVQNNGANYEPSEGLKQTFKGIDIYYRIFQNNLAAGNLKSDLITRASSTYYDSPDAFISYAEGRGLCIMRKATGPARPTVDMEASDESLHTIVTSTWILDGGTRVVRDGFTSPKNDFSEKTFASTDQDYEGEASSGEGIFYLVLFAVSYGEDSIGAPVYSDPVIASSIVEF</sequence>
<evidence type="ECO:0000313" key="1">
    <source>
        <dbReference type="EMBL" id="MPL66473.1"/>
    </source>
</evidence>
<protein>
    <recommendedName>
        <fullName evidence="2">Lipoprotein</fullName>
    </recommendedName>
</protein>
<reference evidence="1" key="1">
    <citation type="submission" date="2019-08" db="EMBL/GenBank/DDBJ databases">
        <authorList>
            <person name="Kucharzyk K."/>
            <person name="Murdoch R.W."/>
            <person name="Higgins S."/>
            <person name="Loffler F."/>
        </authorList>
    </citation>
    <scope>NUCLEOTIDE SEQUENCE</scope>
</reference>
<name>A0A644THT1_9ZZZZ</name>
<accession>A0A644THT1</accession>